<keyword evidence="3" id="KW-0378">Hydrolase</keyword>
<evidence type="ECO:0000313" key="14">
    <source>
        <dbReference type="Proteomes" id="UP000194218"/>
    </source>
</evidence>
<keyword evidence="13" id="KW-0121">Carboxypeptidase</keyword>
<dbReference type="AlphaFoldDB" id="A0A1W7D623"/>
<keyword evidence="6" id="KW-0961">Cell wall biogenesis/degradation</keyword>
<comment type="similarity">
    <text evidence="1 9">Belongs to the peptidase S11 family.</text>
</comment>
<dbReference type="EMBL" id="CP021121">
    <property type="protein sequence ID" value="ARQ72417.1"/>
    <property type="molecule type" value="Genomic_DNA"/>
</dbReference>
<keyword evidence="2" id="KW-0732">Signal</keyword>
<evidence type="ECO:0000256" key="9">
    <source>
        <dbReference type="RuleBase" id="RU004016"/>
    </source>
</evidence>
<evidence type="ECO:0000256" key="11">
    <source>
        <dbReference type="SAM" id="Phobius"/>
    </source>
</evidence>
<evidence type="ECO:0000256" key="2">
    <source>
        <dbReference type="ARBA" id="ARBA00022729"/>
    </source>
</evidence>
<feature type="active site" evidence="7">
    <location>
        <position position="243"/>
    </location>
</feature>
<dbReference type="InterPro" id="IPR001967">
    <property type="entry name" value="Peptidase_S11_N"/>
</dbReference>
<protein>
    <submittedName>
        <fullName evidence="13">D-alanyl-D-alanine carboxypeptidase</fullName>
    </submittedName>
</protein>
<keyword evidence="11" id="KW-0472">Membrane</keyword>
<dbReference type="InterPro" id="IPR018044">
    <property type="entry name" value="Peptidase_S11"/>
</dbReference>
<keyword evidence="13" id="KW-0645">Protease</keyword>
<reference evidence="13 14" key="1">
    <citation type="submission" date="2017-05" db="EMBL/GenBank/DDBJ databases">
        <title>Complete genome sequence of Streptomyces sp. SCSIO 03032 revealed the diverse biosynthetic pathways for its bioactive secondary metabolites.</title>
        <authorList>
            <person name="Ma L."/>
            <person name="Zhu Y."/>
            <person name="Zhang W."/>
            <person name="Zhang G."/>
            <person name="Tian X."/>
            <person name="Zhang S."/>
            <person name="Zhang C."/>
        </authorList>
    </citation>
    <scope>NUCLEOTIDE SEQUENCE [LARGE SCALE GENOMIC DNA]</scope>
    <source>
        <strain evidence="13 14">SCSIO 03032</strain>
    </source>
</reference>
<keyword evidence="14" id="KW-1185">Reference proteome</keyword>
<evidence type="ECO:0000256" key="8">
    <source>
        <dbReference type="PIRSR" id="PIRSR618044-2"/>
    </source>
</evidence>
<keyword evidence="11" id="KW-1133">Transmembrane helix</keyword>
<feature type="binding site" evidence="8">
    <location>
        <position position="343"/>
    </location>
    <ligand>
        <name>substrate</name>
    </ligand>
</feature>
<dbReference type="Pfam" id="PF00768">
    <property type="entry name" value="Peptidase_S11"/>
    <property type="match status" value="1"/>
</dbReference>
<gene>
    <name evidence="13" type="ORF">CAG99_16450</name>
</gene>
<feature type="active site" description="Proton acceptor" evidence="7">
    <location>
        <position position="180"/>
    </location>
</feature>
<organism evidence="13 14">
    <name type="scientific">Streptomyces marincola</name>
    <dbReference type="NCBI Taxonomy" id="2878388"/>
    <lineage>
        <taxon>Bacteria</taxon>
        <taxon>Bacillati</taxon>
        <taxon>Actinomycetota</taxon>
        <taxon>Actinomycetes</taxon>
        <taxon>Kitasatosporales</taxon>
        <taxon>Streptomycetaceae</taxon>
        <taxon>Streptomyces</taxon>
    </lineage>
</organism>
<dbReference type="KEGG" id="smao:CAG99_16450"/>
<dbReference type="PANTHER" id="PTHR21581:SF33">
    <property type="entry name" value="D-ALANYL-D-ALANINE CARBOXYPEPTIDASE DACB"/>
    <property type="match status" value="1"/>
</dbReference>
<dbReference type="PRINTS" id="PR00725">
    <property type="entry name" value="DADACBPTASE1"/>
</dbReference>
<feature type="domain" description="Peptidase S11 D-alanyl-D-alanine carboxypeptidase A N-terminal" evidence="12">
    <location>
        <begin position="169"/>
        <end position="361"/>
    </location>
</feature>
<evidence type="ECO:0000256" key="7">
    <source>
        <dbReference type="PIRSR" id="PIRSR618044-1"/>
    </source>
</evidence>
<feature type="region of interest" description="Disordered" evidence="10">
    <location>
        <begin position="1"/>
        <end position="74"/>
    </location>
</feature>
<proteinExistence type="inferred from homology"/>
<evidence type="ECO:0000256" key="5">
    <source>
        <dbReference type="ARBA" id="ARBA00022984"/>
    </source>
</evidence>
<evidence type="ECO:0000256" key="6">
    <source>
        <dbReference type="ARBA" id="ARBA00023316"/>
    </source>
</evidence>
<keyword evidence="11" id="KW-0812">Transmembrane</keyword>
<evidence type="ECO:0000259" key="12">
    <source>
        <dbReference type="Pfam" id="PF00768"/>
    </source>
</evidence>
<sequence length="501" mass="51767">MLRVPTTTGTADAPDAADAADDGTTSPRATGAADRGTTHLRVADKAPAGPAPAEPEAERPAAPPAPDAPPDSARDPLELLAALTNRPPPPPTPWRTAVRRFKIWTPLVLLLLIVLAVVQSVRPLPEPVLDLTAAESYAFEGDMPEVPWPAAGQATLSVAGLGTFGSSGEQEPIPIASVAKVMTAYVILRDHPIEGDGTGAEITVDQLAEDEAALSEQNESTVVVRAGSTITQEEALQAIMIASANNVARLLARWDAGSEEAFVEKMNEAAAELGMDDTTYTDPSGLMAETVSTSEDQTRLAQAVMEYPVFRDIVILPEYTDSLGVTHPNWNHLVPLGGVVGIKTGTTTAAGGNLMFAARQEVGGTSQLIVGAVLGQPPHPSDNSILTGARESGRALMTFAQEQLRAETVLAAGDVVGEVDDGLGGRTPVTVTEDVQAVGWPGLEVGIELNGGDEGVPSSADAGAEVGQLTVGDGPGQVVVPLALEEALAEPGFSARLTRIG</sequence>
<feature type="active site" description="Acyl-ester intermediate" evidence="7">
    <location>
        <position position="177"/>
    </location>
</feature>
<evidence type="ECO:0000256" key="3">
    <source>
        <dbReference type="ARBA" id="ARBA00022801"/>
    </source>
</evidence>
<keyword evidence="5" id="KW-0573">Peptidoglycan synthesis</keyword>
<feature type="compositionally biased region" description="Low complexity" evidence="10">
    <location>
        <begin position="1"/>
        <end position="25"/>
    </location>
</feature>
<dbReference type="PANTHER" id="PTHR21581">
    <property type="entry name" value="D-ALANYL-D-ALANINE CARBOXYPEPTIDASE"/>
    <property type="match status" value="1"/>
</dbReference>
<name>A0A1W7D623_9ACTN</name>
<accession>A0A1W7D623</accession>
<dbReference type="GO" id="GO:0009252">
    <property type="term" value="P:peptidoglycan biosynthetic process"/>
    <property type="evidence" value="ECO:0007669"/>
    <property type="project" value="UniProtKB-KW"/>
</dbReference>
<dbReference type="GO" id="GO:0009002">
    <property type="term" value="F:serine-type D-Ala-D-Ala carboxypeptidase activity"/>
    <property type="evidence" value="ECO:0007669"/>
    <property type="project" value="InterPro"/>
</dbReference>
<dbReference type="GO" id="GO:0006508">
    <property type="term" value="P:proteolysis"/>
    <property type="evidence" value="ECO:0007669"/>
    <property type="project" value="InterPro"/>
</dbReference>
<evidence type="ECO:0000256" key="10">
    <source>
        <dbReference type="SAM" id="MobiDB-lite"/>
    </source>
</evidence>
<keyword evidence="4" id="KW-0133">Cell shape</keyword>
<evidence type="ECO:0000256" key="4">
    <source>
        <dbReference type="ARBA" id="ARBA00022960"/>
    </source>
</evidence>
<dbReference type="GO" id="GO:0008360">
    <property type="term" value="P:regulation of cell shape"/>
    <property type="evidence" value="ECO:0007669"/>
    <property type="project" value="UniProtKB-KW"/>
</dbReference>
<dbReference type="Gene3D" id="3.40.710.10">
    <property type="entry name" value="DD-peptidase/beta-lactamase superfamily"/>
    <property type="match status" value="1"/>
</dbReference>
<dbReference type="GO" id="GO:0071555">
    <property type="term" value="P:cell wall organization"/>
    <property type="evidence" value="ECO:0007669"/>
    <property type="project" value="UniProtKB-KW"/>
</dbReference>
<feature type="transmembrane region" description="Helical" evidence="11">
    <location>
        <begin position="103"/>
        <end position="121"/>
    </location>
</feature>
<evidence type="ECO:0000256" key="1">
    <source>
        <dbReference type="ARBA" id="ARBA00007164"/>
    </source>
</evidence>
<dbReference type="Proteomes" id="UP000194218">
    <property type="component" value="Chromosome"/>
</dbReference>
<evidence type="ECO:0000313" key="13">
    <source>
        <dbReference type="EMBL" id="ARQ72417.1"/>
    </source>
</evidence>
<dbReference type="SUPFAM" id="SSF56601">
    <property type="entry name" value="beta-lactamase/transpeptidase-like"/>
    <property type="match status" value="1"/>
</dbReference>
<dbReference type="InterPro" id="IPR012338">
    <property type="entry name" value="Beta-lactam/transpept-like"/>
</dbReference>